<protein>
    <submittedName>
        <fullName evidence="1">Uncharacterized protein</fullName>
    </submittedName>
</protein>
<comment type="caution">
    <text evidence="1">The sequence shown here is derived from an EMBL/GenBank/DDBJ whole genome shotgun (WGS) entry which is preliminary data.</text>
</comment>
<sequence length="123" mass="12771">MTTTNDLSVGSATLPTMTNTQITSTDHIRIPAGATSVEVGDASGRAFYGSTDVTIAATGWLREDVTVATGGWQSADGSYKWEVWAGSVHPDTPMTAVQARQIGEALIAAADELDALDTEAVAK</sequence>
<organism evidence="1 2">
    <name type="scientific">Mycolicibacter sinensis (strain JDM601)</name>
    <name type="common">Mycobacterium sinense</name>
    <dbReference type="NCBI Taxonomy" id="875328"/>
    <lineage>
        <taxon>Bacteria</taxon>
        <taxon>Bacillati</taxon>
        <taxon>Actinomycetota</taxon>
        <taxon>Actinomycetes</taxon>
        <taxon>Mycobacteriales</taxon>
        <taxon>Mycobacteriaceae</taxon>
        <taxon>Mycolicibacter</taxon>
    </lineage>
</organism>
<dbReference type="AlphaFoldDB" id="A0A1A2XR08"/>
<proteinExistence type="predicted"/>
<evidence type="ECO:0000313" key="2">
    <source>
        <dbReference type="Proteomes" id="UP000093943"/>
    </source>
</evidence>
<dbReference type="EMBL" id="LZKG01000106">
    <property type="protein sequence ID" value="OBI28175.1"/>
    <property type="molecule type" value="Genomic_DNA"/>
</dbReference>
<evidence type="ECO:0000313" key="1">
    <source>
        <dbReference type="EMBL" id="OBI28175.1"/>
    </source>
</evidence>
<accession>A0A1A2XR08</accession>
<dbReference type="Proteomes" id="UP000093943">
    <property type="component" value="Unassembled WGS sequence"/>
</dbReference>
<name>A0A1A2XR08_MYCSD</name>
<reference evidence="2" key="1">
    <citation type="submission" date="2016-06" db="EMBL/GenBank/DDBJ databases">
        <authorList>
            <person name="Sutton G."/>
            <person name="Brinkac L."/>
            <person name="Sanka R."/>
            <person name="Adams M."/>
            <person name="Lau E."/>
            <person name="Sam S."/>
            <person name="Sreng N."/>
            <person name="Him V."/>
            <person name="Kerleguer A."/>
            <person name="Cheng S."/>
        </authorList>
    </citation>
    <scope>NUCLEOTIDE SEQUENCE [LARGE SCALE GENOMIC DNA]</scope>
    <source>
        <strain evidence="2">E1876</strain>
    </source>
</reference>
<dbReference type="RefSeq" id="WP_065019291.1">
    <property type="nucleotide sequence ID" value="NZ_LZKG01000106.1"/>
</dbReference>
<gene>
    <name evidence="1" type="ORF">A5710_04000</name>
</gene>